<evidence type="ECO:0000256" key="1">
    <source>
        <dbReference type="SAM" id="MobiDB-lite"/>
    </source>
</evidence>
<feature type="region of interest" description="Disordered" evidence="1">
    <location>
        <begin position="1"/>
        <end position="23"/>
    </location>
</feature>
<evidence type="ECO:0000313" key="2">
    <source>
        <dbReference type="EMBL" id="OLP04530.1"/>
    </source>
</evidence>
<sequence>MEKELNILIGENPNGRTDIGDSNTGDFGDFGLDCNSFDDFSHEDFGGGDTFSPGSTGVQSADMGFSNHFGHTQGFDHELTDTENSIIQFARGTTSGKRSRTAIKKSEKIYITHEDFDEGSEQDAFLLIYGYASILFNTLQKGEFNENNLKQKRAIDFFFCRSIDGLHLQDAVACIDNEIRIDVLRLRFMLEFWMREWILPPMPSTADDLPSRVELMAAQYEGLIGVSLAREAWFEPGLSGKDLLERICDGESEEFSKKAHRAFVGLVDDYVLSVASNKEAGTTKVYVTGKNPILELEDKANDPTYTSRGRLANLYWSRKF</sequence>
<dbReference type="EMBL" id="MSYM01000020">
    <property type="protein sequence ID" value="OLP04530.1"/>
    <property type="molecule type" value="Genomic_DNA"/>
</dbReference>
<dbReference type="AlphaFoldDB" id="A0A1Q8Y9H6"/>
<protein>
    <submittedName>
        <fullName evidence="2">Uncharacterized protein</fullName>
    </submittedName>
</protein>
<dbReference type="Proteomes" id="UP000185911">
    <property type="component" value="Unassembled WGS sequence"/>
</dbReference>
<name>A0A1Q8Y9H6_9BURK</name>
<evidence type="ECO:0000313" key="3">
    <source>
        <dbReference type="Proteomes" id="UP000185911"/>
    </source>
</evidence>
<comment type="caution">
    <text evidence="2">The sequence shown here is derived from an EMBL/GenBank/DDBJ whole genome shotgun (WGS) entry which is preliminary data.</text>
</comment>
<reference evidence="2 3" key="1">
    <citation type="submission" date="2017-01" db="EMBL/GenBank/DDBJ databases">
        <title>Genome sequence of Rhodoferax antarcticus ANT.BR, a psychrophilic purple nonsulfur bacterium from an Antarctic microbial mat.</title>
        <authorList>
            <person name="Baker J."/>
            <person name="Riester C."/>
            <person name="Skinner B."/>
            <person name="Newell A."/>
            <person name="Swingley W."/>
            <person name="Madigan M."/>
            <person name="Jung D."/>
            <person name="Asao M."/>
            <person name="Chen M."/>
            <person name="Loughlin P."/>
            <person name="Pan H."/>
            <person name="Lin S."/>
            <person name="Li N."/>
            <person name="Shaw J."/>
            <person name="Prado M."/>
            <person name="Sherman C."/>
            <person name="Li X."/>
            <person name="Tang J."/>
            <person name="Blankenship R."/>
            <person name="Zhao T."/>
            <person name="Touchman J."/>
            <person name="Sattley M."/>
        </authorList>
    </citation>
    <scope>NUCLEOTIDE SEQUENCE [LARGE SCALE GENOMIC DNA]</scope>
    <source>
        <strain evidence="2 3">ANT.BR</strain>
    </source>
</reference>
<accession>A0A1Q8Y9H6</accession>
<organism evidence="2 3">
    <name type="scientific">Rhodoferax antarcticus ANT.BR</name>
    <dbReference type="NCBI Taxonomy" id="1111071"/>
    <lineage>
        <taxon>Bacteria</taxon>
        <taxon>Pseudomonadati</taxon>
        <taxon>Pseudomonadota</taxon>
        <taxon>Betaproteobacteria</taxon>
        <taxon>Burkholderiales</taxon>
        <taxon>Comamonadaceae</taxon>
        <taxon>Rhodoferax</taxon>
    </lineage>
</organism>
<proteinExistence type="predicted"/>
<gene>
    <name evidence="2" type="ORF">BLL52_4222</name>
</gene>
<keyword evidence="3" id="KW-1185">Reference proteome</keyword>